<keyword evidence="3" id="KW-1185">Reference proteome</keyword>
<sequence>MLNLDDFSTLFISNFDDKTRQSEDVEKLYEKKLEELKKYYESRLKEEREKAFKHGYESGRREAEEFYKKVLQSEKRNYEDNLKKEIDLLKREFKQLAFSLKEENIKLGRRILEAVSESLEEIFEFLFIQDSNLSYLKEKLQEVIDDFKMESEPVSIEVSEKFAEILKDVEGLTVKVNENIKDGDFVVRFKDFSVVHDLREKLALLREEIEREIKKSSQV</sequence>
<evidence type="ECO:0000313" key="2">
    <source>
        <dbReference type="EMBL" id="SNR76464.1"/>
    </source>
</evidence>
<dbReference type="OrthoDB" id="15545at2"/>
<accession>A0A238Z0V5</accession>
<name>A0A238Z0V5_9BACT</name>
<gene>
    <name evidence="2" type="ORF">SAMN06265340_105130</name>
</gene>
<evidence type="ECO:0000256" key="1">
    <source>
        <dbReference type="SAM" id="Coils"/>
    </source>
</evidence>
<protein>
    <recommendedName>
        <fullName evidence="4">Flagellar assembly protein FliH</fullName>
    </recommendedName>
</protein>
<dbReference type="AlphaFoldDB" id="A0A238Z0V5"/>
<dbReference type="RefSeq" id="WP_089323016.1">
    <property type="nucleotide sequence ID" value="NZ_FZOB01000005.1"/>
</dbReference>
<evidence type="ECO:0008006" key="4">
    <source>
        <dbReference type="Google" id="ProtNLM"/>
    </source>
</evidence>
<keyword evidence="1" id="KW-0175">Coiled coil</keyword>
<dbReference type="EMBL" id="FZOB01000005">
    <property type="protein sequence ID" value="SNR76464.1"/>
    <property type="molecule type" value="Genomic_DNA"/>
</dbReference>
<feature type="coiled-coil region" evidence="1">
    <location>
        <begin position="30"/>
        <end position="88"/>
    </location>
</feature>
<proteinExistence type="predicted"/>
<dbReference type="Proteomes" id="UP000198405">
    <property type="component" value="Unassembled WGS sequence"/>
</dbReference>
<reference evidence="3" key="1">
    <citation type="submission" date="2017-06" db="EMBL/GenBank/DDBJ databases">
        <authorList>
            <person name="Varghese N."/>
            <person name="Submissions S."/>
        </authorList>
    </citation>
    <scope>NUCLEOTIDE SEQUENCE [LARGE SCALE GENOMIC DNA]</scope>
    <source>
        <strain evidence="3">DSM 15668</strain>
    </source>
</reference>
<evidence type="ECO:0000313" key="3">
    <source>
        <dbReference type="Proteomes" id="UP000198405"/>
    </source>
</evidence>
<organism evidence="2 3">
    <name type="scientific">Desulfurobacterium atlanticum</name>
    <dbReference type="NCBI Taxonomy" id="240169"/>
    <lineage>
        <taxon>Bacteria</taxon>
        <taxon>Pseudomonadati</taxon>
        <taxon>Aquificota</taxon>
        <taxon>Aquificia</taxon>
        <taxon>Desulfurobacteriales</taxon>
        <taxon>Desulfurobacteriaceae</taxon>
        <taxon>Desulfurobacterium</taxon>
    </lineage>
</organism>